<sequence length="66" mass="7751">MPKFYLHRAGKIPTAVHPFVKQTGFKEDKQKPFLNPREMIRGWQNIASSTYRKINIAIARLIRDEP</sequence>
<organism evidence="1 2">
    <name type="scientific">Komarekiella delphini-convector SJRDD-AB1</name>
    <dbReference type="NCBI Taxonomy" id="2593771"/>
    <lineage>
        <taxon>Bacteria</taxon>
        <taxon>Bacillati</taxon>
        <taxon>Cyanobacteriota</taxon>
        <taxon>Cyanophyceae</taxon>
        <taxon>Nostocales</taxon>
        <taxon>Nostocaceae</taxon>
        <taxon>Komarekiella</taxon>
        <taxon>Komarekiella delphini-convector</taxon>
    </lineage>
</organism>
<dbReference type="AlphaFoldDB" id="A0AA40T4H1"/>
<reference evidence="1" key="1">
    <citation type="submission" date="2019-07" db="EMBL/GenBank/DDBJ databases">
        <title>Toxilogical consequences of a new and cryptic species of cyanobacteria (Komarekiella delphini-convector) recovered from the epidermis of a bottlenose dolphin and 1500 ft. in the air.</title>
        <authorList>
            <person name="Brown A.O."/>
            <person name="Dvorak P."/>
            <person name="Villanueva C.D."/>
            <person name="Foss A.J."/>
            <person name="Garvey A.D."/>
            <person name="Gibson Q.A."/>
            <person name="Johansen J.R."/>
            <person name="Casamatta D.A."/>
        </authorList>
    </citation>
    <scope>NUCLEOTIDE SEQUENCE</scope>
    <source>
        <strain evidence="1">SJRDD-AB1</strain>
    </source>
</reference>
<dbReference type="RefSeq" id="WP_191762076.1">
    <property type="nucleotide sequence ID" value="NZ_VJXY01000082.1"/>
</dbReference>
<accession>A0AA40T4H1</accession>
<comment type="caution">
    <text evidence="1">The sequence shown here is derived from an EMBL/GenBank/DDBJ whole genome shotgun (WGS) entry which is preliminary data.</text>
</comment>
<evidence type="ECO:0000313" key="2">
    <source>
        <dbReference type="Proteomes" id="UP001165986"/>
    </source>
</evidence>
<dbReference type="EMBL" id="VJXY01000082">
    <property type="protein sequence ID" value="MBD6620771.1"/>
    <property type="molecule type" value="Genomic_DNA"/>
</dbReference>
<name>A0AA40T4H1_9NOST</name>
<evidence type="ECO:0000313" key="1">
    <source>
        <dbReference type="EMBL" id="MBD6620771.1"/>
    </source>
</evidence>
<dbReference type="Proteomes" id="UP001165986">
    <property type="component" value="Unassembled WGS sequence"/>
</dbReference>
<keyword evidence="2" id="KW-1185">Reference proteome</keyword>
<proteinExistence type="predicted"/>
<gene>
    <name evidence="1" type="ORF">FNW02_34680</name>
</gene>
<protein>
    <submittedName>
        <fullName evidence="1">Uncharacterized protein</fullName>
    </submittedName>
</protein>